<keyword evidence="5 10" id="KW-0106">Calcium</keyword>
<evidence type="ECO:0000313" key="13">
    <source>
        <dbReference type="EnsemblMetazoa" id="ISCW013312-PA"/>
    </source>
</evidence>
<protein>
    <recommendedName>
        <fullName evidence="11">Cadherin domain-containing protein</fullName>
    </recommendedName>
</protein>
<keyword evidence="14" id="KW-1185">Reference proteome</keyword>
<dbReference type="VEuPathDB" id="VectorBase:ISCI013312"/>
<evidence type="ECO:0000256" key="8">
    <source>
        <dbReference type="ARBA" id="ARBA00023136"/>
    </source>
</evidence>
<dbReference type="HOGENOM" id="CLU_744495_0_0_1"/>
<evidence type="ECO:0000256" key="3">
    <source>
        <dbReference type="ARBA" id="ARBA00022729"/>
    </source>
</evidence>
<dbReference type="EMBL" id="ABJB010402472">
    <property type="status" value="NOT_ANNOTATED_CDS"/>
    <property type="molecule type" value="Genomic_DNA"/>
</dbReference>
<dbReference type="PRINTS" id="PR00205">
    <property type="entry name" value="CADHERIN"/>
</dbReference>
<dbReference type="Pfam" id="PF00028">
    <property type="entry name" value="Cadherin"/>
    <property type="match status" value="2"/>
</dbReference>
<dbReference type="EMBL" id="ABJB010231064">
    <property type="status" value="NOT_ANNOTATED_CDS"/>
    <property type="molecule type" value="Genomic_DNA"/>
</dbReference>
<evidence type="ECO:0000256" key="10">
    <source>
        <dbReference type="PROSITE-ProRule" id="PRU00043"/>
    </source>
</evidence>
<dbReference type="InParanoid" id="B7QFD3"/>
<evidence type="ECO:0000313" key="14">
    <source>
        <dbReference type="Proteomes" id="UP000001555"/>
    </source>
</evidence>
<dbReference type="InterPro" id="IPR002126">
    <property type="entry name" value="Cadherin-like_dom"/>
</dbReference>
<feature type="domain" description="Cadherin" evidence="11">
    <location>
        <begin position="216"/>
        <end position="322"/>
    </location>
</feature>
<organism>
    <name type="scientific">Ixodes scapularis</name>
    <name type="common">Black-legged tick</name>
    <name type="synonym">Deer tick</name>
    <dbReference type="NCBI Taxonomy" id="6945"/>
    <lineage>
        <taxon>Eukaryota</taxon>
        <taxon>Metazoa</taxon>
        <taxon>Ecdysozoa</taxon>
        <taxon>Arthropoda</taxon>
        <taxon>Chelicerata</taxon>
        <taxon>Arachnida</taxon>
        <taxon>Acari</taxon>
        <taxon>Parasitiformes</taxon>
        <taxon>Ixodida</taxon>
        <taxon>Ixodoidea</taxon>
        <taxon>Ixodidae</taxon>
        <taxon>Ixodinae</taxon>
        <taxon>Ixodes</taxon>
    </lineage>
</organism>
<evidence type="ECO:0000256" key="6">
    <source>
        <dbReference type="ARBA" id="ARBA00022889"/>
    </source>
</evidence>
<evidence type="ECO:0000256" key="5">
    <source>
        <dbReference type="ARBA" id="ARBA00022837"/>
    </source>
</evidence>
<dbReference type="Proteomes" id="UP000001555">
    <property type="component" value="Unassembled WGS sequence"/>
</dbReference>
<reference evidence="12 14" key="1">
    <citation type="submission" date="2008-03" db="EMBL/GenBank/DDBJ databases">
        <title>Annotation of Ixodes scapularis.</title>
        <authorList>
            <consortium name="Ixodes scapularis Genome Project Consortium"/>
            <person name="Caler E."/>
            <person name="Hannick L.I."/>
            <person name="Bidwell S."/>
            <person name="Joardar V."/>
            <person name="Thiagarajan M."/>
            <person name="Amedeo P."/>
            <person name="Galinsky K.J."/>
            <person name="Schobel S."/>
            <person name="Inman J."/>
            <person name="Hostetler J."/>
            <person name="Miller J."/>
            <person name="Hammond M."/>
            <person name="Megy K."/>
            <person name="Lawson D."/>
            <person name="Kodira C."/>
            <person name="Sutton G."/>
            <person name="Meyer J."/>
            <person name="Hill C.A."/>
            <person name="Birren B."/>
            <person name="Nene V."/>
            <person name="Collins F."/>
            <person name="Alarcon-Chaidez F."/>
            <person name="Wikel S."/>
            <person name="Strausberg R."/>
        </authorList>
    </citation>
    <scope>NUCLEOTIDE SEQUENCE [LARGE SCALE GENOMIC DNA]</scope>
    <source>
        <strain evidence="14">Wikel</strain>
        <strain evidence="12">Wikel colony</strain>
    </source>
</reference>
<dbReference type="InterPro" id="IPR050174">
    <property type="entry name" value="Protocadherin/Cadherin-CA"/>
</dbReference>
<dbReference type="VEuPathDB" id="VectorBase:ISCW013312"/>
<evidence type="ECO:0000256" key="2">
    <source>
        <dbReference type="ARBA" id="ARBA00022692"/>
    </source>
</evidence>
<dbReference type="PROSITE" id="PS50268">
    <property type="entry name" value="CADHERIN_2"/>
    <property type="match status" value="2"/>
</dbReference>
<reference evidence="13" key="2">
    <citation type="submission" date="2020-05" db="UniProtKB">
        <authorList>
            <consortium name="EnsemblMetazoa"/>
        </authorList>
    </citation>
    <scope>IDENTIFICATION</scope>
    <source>
        <strain evidence="13">wikel</strain>
    </source>
</reference>
<dbReference type="STRING" id="6945.B7QFD3"/>
<keyword evidence="3" id="KW-0732">Signal</keyword>
<sequence length="372" mass="40532">MGNAWTDERYDTRNVAVLPLAVVAQDVPDTPPRFRDVPPMVTVSDSAPPGTSVLNLTAEDGDYGNPRNLSYRLDKENPWSSHFSVNPQTGEVKTTRPISELADKYGGTAVYILKVAARETTGTVEYPAQEASTQFAVVLMSRENHAPSFGSDLYVGFVAEHSAHLTAVDWAPGVSPKVHDRDQLVAAETEAVEPLTSTVTVRVNIVDTNDHPPMFTRDTYEAVVAEDAKKGTLVTTVTATDPDSGSFGRVRYTSLNGPIARNLKLDPETGEVTLTSSEGLDRESVPEYVLVVEAHDDDGRGQRASAQLRIRVGDANDNAPAFTQSRYDAVLTADLADFTEPLVVKEYLNRSIVVVLPGNDAYLKDRKEQVEK</sequence>
<dbReference type="GO" id="GO:0005886">
    <property type="term" value="C:plasma membrane"/>
    <property type="evidence" value="ECO:0007669"/>
    <property type="project" value="InterPro"/>
</dbReference>
<keyword evidence="8" id="KW-0472">Membrane</keyword>
<dbReference type="GO" id="GO:0005509">
    <property type="term" value="F:calcium ion binding"/>
    <property type="evidence" value="ECO:0007669"/>
    <property type="project" value="UniProtKB-UniRule"/>
</dbReference>
<keyword evidence="2" id="KW-0812">Transmembrane</keyword>
<dbReference type="SMART" id="SM00112">
    <property type="entry name" value="CA"/>
    <property type="match status" value="2"/>
</dbReference>
<comment type="subcellular location">
    <subcellularLocation>
        <location evidence="1">Membrane</location>
        <topology evidence="1">Single-pass type I membrane protein</topology>
    </subcellularLocation>
</comment>
<dbReference type="SUPFAM" id="SSF49313">
    <property type="entry name" value="Cadherin-like"/>
    <property type="match status" value="2"/>
</dbReference>
<evidence type="ECO:0000256" key="9">
    <source>
        <dbReference type="ARBA" id="ARBA00023180"/>
    </source>
</evidence>
<dbReference type="GO" id="GO:0007156">
    <property type="term" value="P:homophilic cell adhesion via plasma membrane adhesion molecules"/>
    <property type="evidence" value="ECO:0007669"/>
    <property type="project" value="InterPro"/>
</dbReference>
<dbReference type="VEuPathDB" id="VectorBase:ISCP_020422"/>
<dbReference type="InterPro" id="IPR020894">
    <property type="entry name" value="Cadherin_CS"/>
</dbReference>
<dbReference type="InterPro" id="IPR015919">
    <property type="entry name" value="Cadherin-like_sf"/>
</dbReference>
<proteinExistence type="predicted"/>
<feature type="domain" description="Cadherin" evidence="11">
    <location>
        <begin position="35"/>
        <end position="215"/>
    </location>
</feature>
<evidence type="ECO:0000313" key="12">
    <source>
        <dbReference type="EMBL" id="EEC17555.1"/>
    </source>
</evidence>
<dbReference type="PANTHER" id="PTHR24028">
    <property type="entry name" value="CADHERIN-87A"/>
    <property type="match status" value="1"/>
</dbReference>
<dbReference type="CDD" id="cd11304">
    <property type="entry name" value="Cadherin_repeat"/>
    <property type="match status" value="2"/>
</dbReference>
<accession>B7QFD3</accession>
<dbReference type="PROSITE" id="PS00232">
    <property type="entry name" value="CADHERIN_1"/>
    <property type="match status" value="2"/>
</dbReference>
<dbReference type="OrthoDB" id="6510378at2759"/>
<evidence type="ECO:0000259" key="11">
    <source>
        <dbReference type="PROSITE" id="PS50268"/>
    </source>
</evidence>
<dbReference type="EMBL" id="ABJB011113778">
    <property type="status" value="NOT_ANNOTATED_CDS"/>
    <property type="molecule type" value="Genomic_DNA"/>
</dbReference>
<name>B7QFD3_IXOSC</name>
<dbReference type="FunFam" id="2.60.40.60:FF:000118">
    <property type="entry name" value="protocadherin Fat 4"/>
    <property type="match status" value="1"/>
</dbReference>
<keyword evidence="7" id="KW-1133">Transmembrane helix</keyword>
<dbReference type="EnsemblMetazoa" id="ISCW013312-RA">
    <property type="protein sequence ID" value="ISCW013312-PA"/>
    <property type="gene ID" value="ISCW013312"/>
</dbReference>
<dbReference type="EMBL" id="ABJB010483248">
    <property type="status" value="NOT_ANNOTATED_CDS"/>
    <property type="molecule type" value="Genomic_DNA"/>
</dbReference>
<keyword evidence="4" id="KW-0677">Repeat</keyword>
<keyword evidence="9" id="KW-0325">Glycoprotein</keyword>
<dbReference type="EMBL" id="DS925179">
    <property type="protein sequence ID" value="EEC17555.1"/>
    <property type="molecule type" value="Genomic_DNA"/>
</dbReference>
<keyword evidence="6" id="KW-0130">Cell adhesion</keyword>
<gene>
    <name evidence="12" type="ORF">IscW_ISCW013312</name>
</gene>
<dbReference type="Gene3D" id="2.60.40.60">
    <property type="entry name" value="Cadherins"/>
    <property type="match status" value="3"/>
</dbReference>
<evidence type="ECO:0000256" key="4">
    <source>
        <dbReference type="ARBA" id="ARBA00022737"/>
    </source>
</evidence>
<dbReference type="AlphaFoldDB" id="B7QFD3"/>
<dbReference type="PANTHER" id="PTHR24028:SF328">
    <property type="entry name" value="CADHERIN-3"/>
    <property type="match status" value="1"/>
</dbReference>
<dbReference type="PaxDb" id="6945-B7QFD3"/>
<evidence type="ECO:0000256" key="1">
    <source>
        <dbReference type="ARBA" id="ARBA00004479"/>
    </source>
</evidence>
<evidence type="ECO:0000256" key="7">
    <source>
        <dbReference type="ARBA" id="ARBA00022989"/>
    </source>
</evidence>